<sequence length="117" mass="14421">MTDRTELNRYQNTYEFLKENNSNHLIKIIRLLLKENEHKELIISLVEEQEKKILMLTEELVNFQIENRQLNEQLKEERKERMKELNNYLKKLPKVPLDRLRKYGRKVNTNRQIRITN</sequence>
<evidence type="ECO:0000313" key="2">
    <source>
        <dbReference type="EMBL" id="ORX71708.1"/>
    </source>
</evidence>
<dbReference type="EMBL" id="MCFG01000401">
    <property type="protein sequence ID" value="ORX71708.1"/>
    <property type="molecule type" value="Genomic_DNA"/>
</dbReference>
<gene>
    <name evidence="2" type="ORF">BCR32DRAFT_250091</name>
</gene>
<feature type="coiled-coil region" evidence="1">
    <location>
        <begin position="7"/>
        <end position="91"/>
    </location>
</feature>
<name>A0A1Y1WEE8_9FUNG</name>
<proteinExistence type="predicted"/>
<keyword evidence="1" id="KW-0175">Coiled coil</keyword>
<protein>
    <submittedName>
        <fullName evidence="2">Uncharacterized protein</fullName>
    </submittedName>
</protein>
<comment type="caution">
    <text evidence="2">The sequence shown here is derived from an EMBL/GenBank/DDBJ whole genome shotgun (WGS) entry which is preliminary data.</text>
</comment>
<dbReference type="AlphaFoldDB" id="A0A1Y1WEE8"/>
<keyword evidence="3" id="KW-1185">Reference proteome</keyword>
<organism evidence="2 3">
    <name type="scientific">Anaeromyces robustus</name>
    <dbReference type="NCBI Taxonomy" id="1754192"/>
    <lineage>
        <taxon>Eukaryota</taxon>
        <taxon>Fungi</taxon>
        <taxon>Fungi incertae sedis</taxon>
        <taxon>Chytridiomycota</taxon>
        <taxon>Chytridiomycota incertae sedis</taxon>
        <taxon>Neocallimastigomycetes</taxon>
        <taxon>Neocallimastigales</taxon>
        <taxon>Neocallimastigaceae</taxon>
        <taxon>Anaeromyces</taxon>
    </lineage>
</organism>
<reference evidence="2 3" key="2">
    <citation type="submission" date="2016-08" db="EMBL/GenBank/DDBJ databases">
        <title>Pervasive Adenine N6-methylation of Active Genes in Fungi.</title>
        <authorList>
            <consortium name="DOE Joint Genome Institute"/>
            <person name="Mondo S.J."/>
            <person name="Dannebaum R.O."/>
            <person name="Kuo R.C."/>
            <person name="Labutti K."/>
            <person name="Haridas S."/>
            <person name="Kuo A."/>
            <person name="Salamov A."/>
            <person name="Ahrendt S.R."/>
            <person name="Lipzen A."/>
            <person name="Sullivan W."/>
            <person name="Andreopoulos W.B."/>
            <person name="Clum A."/>
            <person name="Lindquist E."/>
            <person name="Daum C."/>
            <person name="Ramamoorthy G.K."/>
            <person name="Gryganskyi A."/>
            <person name="Culley D."/>
            <person name="Magnuson J.K."/>
            <person name="James T.Y."/>
            <person name="O'Malley M.A."/>
            <person name="Stajich J.E."/>
            <person name="Spatafora J.W."/>
            <person name="Visel A."/>
            <person name="Grigoriev I.V."/>
        </authorList>
    </citation>
    <scope>NUCLEOTIDE SEQUENCE [LARGE SCALE GENOMIC DNA]</scope>
    <source>
        <strain evidence="2 3">S4</strain>
    </source>
</reference>
<accession>A0A1Y1WEE8</accession>
<evidence type="ECO:0000313" key="3">
    <source>
        <dbReference type="Proteomes" id="UP000193944"/>
    </source>
</evidence>
<dbReference type="Proteomes" id="UP000193944">
    <property type="component" value="Unassembled WGS sequence"/>
</dbReference>
<reference evidence="2 3" key="1">
    <citation type="submission" date="2016-08" db="EMBL/GenBank/DDBJ databases">
        <title>A Parts List for Fungal Cellulosomes Revealed by Comparative Genomics.</title>
        <authorList>
            <consortium name="DOE Joint Genome Institute"/>
            <person name="Haitjema C.H."/>
            <person name="Gilmore S.P."/>
            <person name="Henske J.K."/>
            <person name="Solomon K.V."/>
            <person name="De Groot R."/>
            <person name="Kuo A."/>
            <person name="Mondo S.J."/>
            <person name="Salamov A.A."/>
            <person name="Labutti K."/>
            <person name="Zhao Z."/>
            <person name="Chiniquy J."/>
            <person name="Barry K."/>
            <person name="Brewer H.M."/>
            <person name="Purvine S.O."/>
            <person name="Wright A.T."/>
            <person name="Boxma B."/>
            <person name="Van Alen T."/>
            <person name="Hackstein J.H."/>
            <person name="Baker S.E."/>
            <person name="Grigoriev I.V."/>
            <person name="O'Malley M.A."/>
        </authorList>
    </citation>
    <scope>NUCLEOTIDE SEQUENCE [LARGE SCALE GENOMIC DNA]</scope>
    <source>
        <strain evidence="2 3">S4</strain>
    </source>
</reference>
<evidence type="ECO:0000256" key="1">
    <source>
        <dbReference type="SAM" id="Coils"/>
    </source>
</evidence>